<organism evidence="1">
    <name type="scientific">Rhizophora mucronata</name>
    <name type="common">Asiatic mangrove</name>
    <dbReference type="NCBI Taxonomy" id="61149"/>
    <lineage>
        <taxon>Eukaryota</taxon>
        <taxon>Viridiplantae</taxon>
        <taxon>Streptophyta</taxon>
        <taxon>Embryophyta</taxon>
        <taxon>Tracheophyta</taxon>
        <taxon>Spermatophyta</taxon>
        <taxon>Magnoliopsida</taxon>
        <taxon>eudicotyledons</taxon>
        <taxon>Gunneridae</taxon>
        <taxon>Pentapetalae</taxon>
        <taxon>rosids</taxon>
        <taxon>fabids</taxon>
        <taxon>Malpighiales</taxon>
        <taxon>Rhizophoraceae</taxon>
        <taxon>Rhizophora</taxon>
    </lineage>
</organism>
<name>A0A2P2PVA1_RHIMU</name>
<protein>
    <submittedName>
        <fullName evidence="1">Uncharacterized protein</fullName>
    </submittedName>
</protein>
<reference evidence="1" key="1">
    <citation type="submission" date="2018-02" db="EMBL/GenBank/DDBJ databases">
        <title>Rhizophora mucronata_Transcriptome.</title>
        <authorList>
            <person name="Meera S.P."/>
            <person name="Sreeshan A."/>
            <person name="Augustine A."/>
        </authorList>
    </citation>
    <scope>NUCLEOTIDE SEQUENCE</scope>
    <source>
        <tissue evidence="1">Leaf</tissue>
    </source>
</reference>
<accession>A0A2P2PVA1</accession>
<dbReference type="AlphaFoldDB" id="A0A2P2PVA1"/>
<dbReference type="EMBL" id="GGEC01078187">
    <property type="protein sequence ID" value="MBX58671.1"/>
    <property type="molecule type" value="Transcribed_RNA"/>
</dbReference>
<evidence type="ECO:0000313" key="1">
    <source>
        <dbReference type="EMBL" id="MBX58671.1"/>
    </source>
</evidence>
<sequence length="30" mass="3379">MASTLTTQTKYIFSQDQCNTNVVSRLGKRS</sequence>
<proteinExistence type="predicted"/>